<accession>A0A1T4M8E0</accession>
<evidence type="ECO:0000313" key="3">
    <source>
        <dbReference type="EMBL" id="SJZ63269.1"/>
    </source>
</evidence>
<keyword evidence="2" id="KW-1133">Transmembrane helix</keyword>
<proteinExistence type="predicted"/>
<keyword evidence="4" id="KW-1185">Reference proteome</keyword>
<feature type="coiled-coil region" evidence="1">
    <location>
        <begin position="374"/>
        <end position="401"/>
    </location>
</feature>
<dbReference type="AlphaFoldDB" id="A0A1T4M8E0"/>
<dbReference type="RefSeq" id="WP_143592602.1">
    <property type="nucleotide sequence ID" value="NZ_FUXC01000003.1"/>
</dbReference>
<evidence type="ECO:0000256" key="2">
    <source>
        <dbReference type="SAM" id="Phobius"/>
    </source>
</evidence>
<dbReference type="Proteomes" id="UP000190395">
    <property type="component" value="Unassembled WGS sequence"/>
</dbReference>
<evidence type="ECO:0000313" key="4">
    <source>
        <dbReference type="Proteomes" id="UP000190395"/>
    </source>
</evidence>
<keyword evidence="1" id="KW-0175">Coiled coil</keyword>
<sequence length="503" mass="56932">MDNDNKINELQEAQTHKEVQLFLKDELKNLSYSKAAQYNLEEEYARTKQHKNRSVVIILCVCAVVVSLLVAGLTLFITSQNRKIKVNIDTFNDLNLRALLNSAGRTESLYASALQAKEMLVSQRDDELNAADQKRENDLYVLRTVSKVSSKDAIARKTLQIQEEYKKSIKSIREKYEPEIQAADAKIAEIKEKLSGYDSEKLSAAQADEAVLDSQKQLNDIQIRNLEKKYQNRISELKTQMILQQREAVKQQREAVEKVRKTYQAKIDLLDPDARSQSAIQDQIILETGIPKNAVSTAEIQFNSRFESSDYLSEFKSPSEVFSSSVKNAADYLDGLNTIANRFSTIPLENTIRHYVPAMQRLAFSITTEMAQAQKQMQTQIDGLETEISQKNAQISEFQDTFEEICLSDKTFPAQACIINSSDKNNLKLYVANSAKALVPPEIQTFDAQIRDGKRIVCELTVTKNAQNYTAAPKNTTKNFNPDVLSAGTRVYFVIPEPEVQKK</sequence>
<feature type="coiled-coil region" evidence="1">
    <location>
        <begin position="227"/>
        <end position="266"/>
    </location>
</feature>
<dbReference type="GeneID" id="303367059"/>
<evidence type="ECO:0000256" key="1">
    <source>
        <dbReference type="SAM" id="Coils"/>
    </source>
</evidence>
<reference evidence="3 4" key="1">
    <citation type="submission" date="2017-02" db="EMBL/GenBank/DDBJ databases">
        <authorList>
            <person name="Peterson S.W."/>
        </authorList>
    </citation>
    <scope>NUCLEOTIDE SEQUENCE [LARGE SCALE GENOMIC DNA]</scope>
    <source>
        <strain evidence="3 4">ATCC BAA-909</strain>
    </source>
</reference>
<dbReference type="EMBL" id="FUXC01000003">
    <property type="protein sequence ID" value="SJZ63269.1"/>
    <property type="molecule type" value="Genomic_DNA"/>
</dbReference>
<keyword evidence="2" id="KW-0812">Transmembrane</keyword>
<dbReference type="STRING" id="225004.SAMN02745152_00801"/>
<protein>
    <submittedName>
        <fullName evidence="3">Uncharacterized protein</fullName>
    </submittedName>
</protein>
<feature type="transmembrane region" description="Helical" evidence="2">
    <location>
        <begin position="55"/>
        <end position="77"/>
    </location>
</feature>
<dbReference type="OrthoDB" id="371081at2"/>
<gene>
    <name evidence="3" type="ORF">SAMN02745152_00801</name>
</gene>
<name>A0A1T4M8E0_9SPIR</name>
<keyword evidence="2" id="KW-0472">Membrane</keyword>
<organism evidence="3 4">
    <name type="scientific">Treponema berlinense</name>
    <dbReference type="NCBI Taxonomy" id="225004"/>
    <lineage>
        <taxon>Bacteria</taxon>
        <taxon>Pseudomonadati</taxon>
        <taxon>Spirochaetota</taxon>
        <taxon>Spirochaetia</taxon>
        <taxon>Spirochaetales</taxon>
        <taxon>Treponemataceae</taxon>
        <taxon>Treponema</taxon>
    </lineage>
</organism>